<keyword evidence="3" id="KW-1185">Reference proteome</keyword>
<feature type="transmembrane region" description="Helical" evidence="1">
    <location>
        <begin position="12"/>
        <end position="30"/>
    </location>
</feature>
<feature type="transmembrane region" description="Helical" evidence="1">
    <location>
        <begin position="994"/>
        <end position="1020"/>
    </location>
</feature>
<dbReference type="Gene3D" id="3.30.70.1320">
    <property type="entry name" value="Multidrug efflux transporter AcrB pore domain like"/>
    <property type="match status" value="1"/>
</dbReference>
<dbReference type="RefSeq" id="WP_207692137.1">
    <property type="nucleotide sequence ID" value="NZ_CP061799.1"/>
</dbReference>
<feature type="transmembrane region" description="Helical" evidence="1">
    <location>
        <begin position="923"/>
        <end position="943"/>
    </location>
</feature>
<keyword evidence="1" id="KW-0812">Transmembrane</keyword>
<keyword evidence="1" id="KW-1133">Transmembrane helix</keyword>
<feature type="transmembrane region" description="Helical" evidence="1">
    <location>
        <begin position="377"/>
        <end position="400"/>
    </location>
</feature>
<reference evidence="2" key="1">
    <citation type="journal article" date="2021" name="Microb. Physiol.">
        <title>Proteogenomic Insights into the Physiology of Marine, Sulfate-Reducing, Filamentous Desulfonema limicola and Desulfonema magnum.</title>
        <authorList>
            <person name="Schnaars V."/>
            <person name="Wohlbrand L."/>
            <person name="Scheve S."/>
            <person name="Hinrichs C."/>
            <person name="Reinhardt R."/>
            <person name="Rabus R."/>
        </authorList>
    </citation>
    <scope>NUCLEOTIDE SEQUENCE</scope>
    <source>
        <strain evidence="2">5ac10</strain>
    </source>
</reference>
<feature type="transmembrane region" description="Helical" evidence="1">
    <location>
        <begin position="452"/>
        <end position="475"/>
    </location>
</feature>
<dbReference type="Gene3D" id="3.30.2090.10">
    <property type="entry name" value="Multidrug efflux transporter AcrB TolC docking domain, DN and DC subdomains"/>
    <property type="match status" value="2"/>
</dbReference>
<dbReference type="InterPro" id="IPR001036">
    <property type="entry name" value="Acrflvin-R"/>
</dbReference>
<evidence type="ECO:0000256" key="1">
    <source>
        <dbReference type="SAM" id="Phobius"/>
    </source>
</evidence>
<dbReference type="InterPro" id="IPR027463">
    <property type="entry name" value="AcrB_DN_DC_subdom"/>
</dbReference>
<feature type="transmembrane region" description="Helical" evidence="1">
    <location>
        <begin position="328"/>
        <end position="347"/>
    </location>
</feature>
<organism evidence="2 3">
    <name type="scientific">Desulfonema limicola</name>
    <dbReference type="NCBI Taxonomy" id="45656"/>
    <lineage>
        <taxon>Bacteria</taxon>
        <taxon>Pseudomonadati</taxon>
        <taxon>Thermodesulfobacteriota</taxon>
        <taxon>Desulfobacteria</taxon>
        <taxon>Desulfobacterales</taxon>
        <taxon>Desulfococcaceae</taxon>
        <taxon>Desulfonema</taxon>
    </lineage>
</organism>
<feature type="transmembrane region" description="Helical" evidence="1">
    <location>
        <begin position="868"/>
        <end position="885"/>
    </location>
</feature>
<dbReference type="Gene3D" id="3.30.70.1430">
    <property type="entry name" value="Multidrug efflux transporter AcrB pore domain"/>
    <property type="match status" value="2"/>
</dbReference>
<name>A0A975B8A3_9BACT</name>
<dbReference type="GO" id="GO:0042910">
    <property type="term" value="F:xenobiotic transmembrane transporter activity"/>
    <property type="evidence" value="ECO:0007669"/>
    <property type="project" value="TreeGrafter"/>
</dbReference>
<keyword evidence="1" id="KW-0472">Membrane</keyword>
<feature type="transmembrane region" description="Helical" evidence="1">
    <location>
        <begin position="963"/>
        <end position="982"/>
    </location>
</feature>
<dbReference type="GO" id="GO:0005886">
    <property type="term" value="C:plasma membrane"/>
    <property type="evidence" value="ECO:0007669"/>
    <property type="project" value="TreeGrafter"/>
</dbReference>
<dbReference type="EMBL" id="CP061799">
    <property type="protein sequence ID" value="QTA80492.1"/>
    <property type="molecule type" value="Genomic_DNA"/>
</dbReference>
<evidence type="ECO:0000313" key="2">
    <source>
        <dbReference type="EMBL" id="QTA80492.1"/>
    </source>
</evidence>
<dbReference type="SUPFAM" id="SSF82693">
    <property type="entry name" value="Multidrug efflux transporter AcrB pore domain, PN1, PN2, PC1 and PC2 subdomains"/>
    <property type="match status" value="3"/>
</dbReference>
<dbReference type="AlphaFoldDB" id="A0A975B8A3"/>
<feature type="transmembrane region" description="Helical" evidence="1">
    <location>
        <begin position="891"/>
        <end position="911"/>
    </location>
</feature>
<dbReference type="Gene3D" id="1.20.1640.10">
    <property type="entry name" value="Multidrug efflux transporter AcrB transmembrane domain"/>
    <property type="match status" value="2"/>
</dbReference>
<dbReference type="PANTHER" id="PTHR32063">
    <property type="match status" value="1"/>
</dbReference>
<dbReference type="PANTHER" id="PTHR32063:SF33">
    <property type="entry name" value="RND SUPERFAMILY EFFLUX PUMP PERMEASE COMPONENT"/>
    <property type="match status" value="1"/>
</dbReference>
<dbReference type="Gene3D" id="3.30.70.1440">
    <property type="entry name" value="Multidrug efflux transporter AcrB pore domain"/>
    <property type="match status" value="1"/>
</dbReference>
<gene>
    <name evidence="2" type="ORF">dnl_27970</name>
</gene>
<accession>A0A975B8A3</accession>
<dbReference type="PRINTS" id="PR00702">
    <property type="entry name" value="ACRIFLAVINRP"/>
</dbReference>
<protein>
    <submittedName>
        <fullName evidence="2">Acriflavin resistance protein</fullName>
    </submittedName>
</protein>
<feature type="transmembrane region" description="Helical" evidence="1">
    <location>
        <begin position="428"/>
        <end position="445"/>
    </location>
</feature>
<dbReference type="Proteomes" id="UP000663720">
    <property type="component" value="Chromosome"/>
</dbReference>
<proteinExistence type="predicted"/>
<dbReference type="SUPFAM" id="SSF82714">
    <property type="entry name" value="Multidrug efflux transporter AcrB TolC docking domain, DN and DC subdomains"/>
    <property type="match status" value="2"/>
</dbReference>
<dbReference type="Pfam" id="PF00873">
    <property type="entry name" value="ACR_tran"/>
    <property type="match status" value="1"/>
</dbReference>
<feature type="transmembrane region" description="Helical" evidence="1">
    <location>
        <begin position="520"/>
        <end position="540"/>
    </location>
</feature>
<dbReference type="KEGG" id="dli:dnl_27970"/>
<dbReference type="SUPFAM" id="SSF82866">
    <property type="entry name" value="Multidrug efflux transporter AcrB transmembrane domain"/>
    <property type="match status" value="2"/>
</dbReference>
<sequence>MIDFFAKHPTAANLLMIIFLVMGIMSVSSLRRETFPDFSSDEVEIRVIYPGASAEDIEQAICQRIEDALDQVNYVEEIRSEAREGIGIVVAEMQESGDFGKFIDDVKTEVEAIDNFPDQAEDPVIKELGSTDRVVSIAVNGPMSPDDLKTYCEDIKDRLKIEAGISLVSIQGFSDLQIRIQIPAQTLMQHGISMADIAGIISGQSLDMPLGTIKTRESELLIRFTDERKSPEEFRDLIVISNQNGSEIRLGDIADIQVMFELDEDKFIFNNQRAGLLDISKTKSEDALKIFDKVKAFIEKENQVKPPDVHLGLTQDISSIVKDRLQMLVTNGWQGLILVFLTMWLFFNIRLSFWVSLGLPVSFLGAFFFLPHIGYSLNMITMVGLLIALGLLMDDAIVIAENVATHLQKGKTAVQAAISGTAEVQNGVLSSFATTLLIFGPISFLEGNIGKILKVMPVILILVLSVSLVEAFWILPSHMAHSLKHYDPKKVSRFRMRFDNMIEWARENIMGTVIDTAVRWRYLFAGLAIAAFILSVGMLVSGNLKFKAFPDIDGDVLQARILLPQGTPLERTEAVVKRITDAMETVDKEFTPKQPGGQELVKSIAVQYNFNPDAHEQGAHVATVSVDLLKAEKRNARLDHVLNRWRELIGRMPDVISLKFTEPTIVPGGLPIDIRLQADDLDLLKKASLEMQSWINQFAGVFDLSDDLRPGKPEIRIRMKEGSMSLGLNARTVAAQIGSAYYGKTTGEIQVRGESYEIDVRLKDEDKNSLADLAYFHVTLADGKQVPLGSVAVLTQERGYARIASVNSQRTVTIQGDIDSRVINAAELTAMLKKDFLPGFKENYPGVRVSFEGEAKESAKTGTSLRRGFLIGLIGIFILLSFQFRSYIEPLIVMLAIPFAFIGVVTGHILMGLDLSMPSMMGAVSLAGIVVNDSILLVEFIKIKRRSGYTVSNSARQAARERFRAVMLTSLTTMAGLLPLLAEKSLQAQILIPLATSIVFGIMASTVMVLVIIPCLYSILGDFGFVEDLES</sequence>
<evidence type="ECO:0000313" key="3">
    <source>
        <dbReference type="Proteomes" id="UP000663720"/>
    </source>
</evidence>